<sequence>MAVLHGVFLTLILLGEVIRRLVNSKTGTKQGKKNFDLDNLAPYPAEGIKGRAKYRTTMALKKLDQENWLTIDKNYVEQHELRDELFQTGKNKVIKCLPEARYACEEVLQEVATYLCQRYPAVFEMGANSVKITKTDEVFRLRDPANALEPLEVAARLAMEDFSILLKNEKGQNYVAATASLFPIGWCAMGRIGYTVSQMHGPVPLWHKEVEFSVNKFLARLTVDSPMERSSYFVQVTAPDEPMSSILFQPVGLSHEDIEPQPENILIRRERQTFRRLPKSGAIVFGVKTSLTPLQELPLEDLKNLVIEMRSWPDAVAKYKGRDHWEAVVVGYLESKTVSKASST</sequence>
<comment type="caution">
    <text evidence="2">The sequence shown here is derived from an EMBL/GenBank/DDBJ whole genome shotgun (WGS) entry which is preliminary data.</text>
</comment>
<organism evidence="2 3">
    <name type="scientific">Helicocarpus griseus UAMH5409</name>
    <dbReference type="NCBI Taxonomy" id="1447875"/>
    <lineage>
        <taxon>Eukaryota</taxon>
        <taxon>Fungi</taxon>
        <taxon>Dikarya</taxon>
        <taxon>Ascomycota</taxon>
        <taxon>Pezizomycotina</taxon>
        <taxon>Eurotiomycetes</taxon>
        <taxon>Eurotiomycetidae</taxon>
        <taxon>Onygenales</taxon>
        <taxon>Ajellomycetaceae</taxon>
        <taxon>Helicocarpus</taxon>
    </lineage>
</organism>
<evidence type="ECO:0000256" key="1">
    <source>
        <dbReference type="SAM" id="SignalP"/>
    </source>
</evidence>
<protein>
    <recommendedName>
        <fullName evidence="4">DUF3445 domain-containing protein</fullName>
    </recommendedName>
</protein>
<dbReference type="OrthoDB" id="5043642at2759"/>
<dbReference type="STRING" id="1447875.A0A2B7XS34"/>
<evidence type="ECO:0000313" key="3">
    <source>
        <dbReference type="Proteomes" id="UP000223968"/>
    </source>
</evidence>
<feature type="chain" id="PRO_5013401269" description="DUF3445 domain-containing protein" evidence="1">
    <location>
        <begin position="20"/>
        <end position="344"/>
    </location>
</feature>
<dbReference type="AlphaFoldDB" id="A0A2B7XS34"/>
<dbReference type="InterPro" id="IPR021848">
    <property type="entry name" value="HODM_asu-like"/>
</dbReference>
<evidence type="ECO:0008006" key="4">
    <source>
        <dbReference type="Google" id="ProtNLM"/>
    </source>
</evidence>
<keyword evidence="3" id="KW-1185">Reference proteome</keyword>
<name>A0A2B7XS34_9EURO</name>
<gene>
    <name evidence="2" type="ORF">AJ79_04545</name>
</gene>
<keyword evidence="1" id="KW-0732">Signal</keyword>
<evidence type="ECO:0000313" key="2">
    <source>
        <dbReference type="EMBL" id="PGH12036.1"/>
    </source>
</evidence>
<reference evidence="2 3" key="1">
    <citation type="submission" date="2017-10" db="EMBL/GenBank/DDBJ databases">
        <title>Comparative genomics in systemic dimorphic fungi from Ajellomycetaceae.</title>
        <authorList>
            <person name="Munoz J.F."/>
            <person name="Mcewen J.G."/>
            <person name="Clay O.K."/>
            <person name="Cuomo C.A."/>
        </authorList>
    </citation>
    <scope>NUCLEOTIDE SEQUENCE [LARGE SCALE GENOMIC DNA]</scope>
    <source>
        <strain evidence="2 3">UAMH5409</strain>
    </source>
</reference>
<feature type="signal peptide" evidence="1">
    <location>
        <begin position="1"/>
        <end position="19"/>
    </location>
</feature>
<dbReference type="Pfam" id="PF11927">
    <property type="entry name" value="HODM_asu-like"/>
    <property type="match status" value="1"/>
</dbReference>
<dbReference type="Proteomes" id="UP000223968">
    <property type="component" value="Unassembled WGS sequence"/>
</dbReference>
<proteinExistence type="predicted"/>
<dbReference type="EMBL" id="PDNB01000064">
    <property type="protein sequence ID" value="PGH12036.1"/>
    <property type="molecule type" value="Genomic_DNA"/>
</dbReference>
<accession>A0A2B7XS34</accession>